<accession>A0AB37ZN57</accession>
<proteinExistence type="predicted"/>
<dbReference type="EMBL" id="FNHM01000006">
    <property type="protein sequence ID" value="SDN15229.1"/>
    <property type="molecule type" value="Genomic_DNA"/>
</dbReference>
<organism evidence="1 2">
    <name type="scientific">Pseudomonas syringae</name>
    <dbReference type="NCBI Taxonomy" id="317"/>
    <lineage>
        <taxon>Bacteria</taxon>
        <taxon>Pseudomonadati</taxon>
        <taxon>Pseudomonadota</taxon>
        <taxon>Gammaproteobacteria</taxon>
        <taxon>Pseudomonadales</taxon>
        <taxon>Pseudomonadaceae</taxon>
        <taxon>Pseudomonas</taxon>
    </lineage>
</organism>
<gene>
    <name evidence="1" type="ORF">SAMN05444505_106192</name>
</gene>
<protein>
    <submittedName>
        <fullName evidence="1">Uncharacterized protein</fullName>
    </submittedName>
</protein>
<dbReference type="AlphaFoldDB" id="A0AB37ZN57"/>
<name>A0AB37ZN57_PSESX</name>
<reference evidence="1 2" key="1">
    <citation type="submission" date="2016-10" db="EMBL/GenBank/DDBJ databases">
        <authorList>
            <person name="Varghese N."/>
            <person name="Submissions S."/>
        </authorList>
    </citation>
    <scope>NUCLEOTIDE SEQUENCE [LARGE SCALE GENOMIC DNA]</scope>
    <source>
        <strain evidence="1 2">BS2122</strain>
    </source>
</reference>
<evidence type="ECO:0000313" key="1">
    <source>
        <dbReference type="EMBL" id="SDN15229.1"/>
    </source>
</evidence>
<dbReference type="Proteomes" id="UP000183853">
    <property type="component" value="Unassembled WGS sequence"/>
</dbReference>
<evidence type="ECO:0000313" key="2">
    <source>
        <dbReference type="Proteomes" id="UP000183853"/>
    </source>
</evidence>
<comment type="caution">
    <text evidence="1">The sequence shown here is derived from an EMBL/GenBank/DDBJ whole genome shotgun (WGS) entry which is preliminary data.</text>
</comment>
<sequence length="36" mass="3877">MYQDDTFAEGKLDEVGDKRFFLQGPVITGPAISGAC</sequence>